<feature type="region of interest" description="Disordered" evidence="1">
    <location>
        <begin position="1"/>
        <end position="51"/>
    </location>
</feature>
<evidence type="ECO:0000256" key="1">
    <source>
        <dbReference type="SAM" id="MobiDB-lite"/>
    </source>
</evidence>
<keyword evidence="3" id="KW-1185">Reference proteome</keyword>
<evidence type="ECO:0000313" key="3">
    <source>
        <dbReference type="Proteomes" id="UP000011518"/>
    </source>
</evidence>
<dbReference type="Proteomes" id="UP000011518">
    <property type="component" value="Unassembled WGS sequence"/>
</dbReference>
<dbReference type="EMBL" id="KB320497">
    <property type="protein sequence ID" value="ELW70440.1"/>
    <property type="molecule type" value="Genomic_DNA"/>
</dbReference>
<reference evidence="3" key="1">
    <citation type="submission" date="2012-07" db="EMBL/GenBank/DDBJ databases">
        <title>Genome of the Chinese tree shrew, a rising model animal genetically related to primates.</title>
        <authorList>
            <person name="Zhang G."/>
            <person name="Fan Y."/>
            <person name="Yao Y."/>
            <person name="Huang Z."/>
        </authorList>
    </citation>
    <scope>NUCLEOTIDE SEQUENCE [LARGE SCALE GENOMIC DNA]</scope>
</reference>
<sequence length="168" mass="17814">MTEQVLQGHTDKPGLQDSQQSAEPERRPADTPDPSQQLTRPSLGEDTLHPRRGCLRRALFTAGVLPPHDCGCAPSSPAGAGPQTAYVCKGAQLGSGRQARAQAFKPTRGSPAVVVAELPLPHGGYRLAAVRTEKGEPRTGHSAQPFPDSGWPRFTALRGVLASPTLKR</sequence>
<gene>
    <name evidence="2" type="ORF">TREES_T100002565</name>
</gene>
<organism evidence="2 3">
    <name type="scientific">Tupaia chinensis</name>
    <name type="common">Chinese tree shrew</name>
    <name type="synonym">Tupaia belangeri chinensis</name>
    <dbReference type="NCBI Taxonomy" id="246437"/>
    <lineage>
        <taxon>Eukaryota</taxon>
        <taxon>Metazoa</taxon>
        <taxon>Chordata</taxon>
        <taxon>Craniata</taxon>
        <taxon>Vertebrata</taxon>
        <taxon>Euteleostomi</taxon>
        <taxon>Mammalia</taxon>
        <taxon>Eutheria</taxon>
        <taxon>Euarchontoglires</taxon>
        <taxon>Scandentia</taxon>
        <taxon>Tupaiidae</taxon>
        <taxon>Tupaia</taxon>
    </lineage>
</organism>
<dbReference type="AlphaFoldDB" id="L9L5J7"/>
<accession>L9L5J7</accession>
<proteinExistence type="predicted"/>
<reference evidence="3" key="2">
    <citation type="journal article" date="2013" name="Nat. Commun.">
        <title>Genome of the Chinese tree shrew.</title>
        <authorList>
            <person name="Fan Y."/>
            <person name="Huang Z.Y."/>
            <person name="Cao C.C."/>
            <person name="Chen C.S."/>
            <person name="Chen Y.X."/>
            <person name="Fan D.D."/>
            <person name="He J."/>
            <person name="Hou H.L."/>
            <person name="Hu L."/>
            <person name="Hu X.T."/>
            <person name="Jiang X.T."/>
            <person name="Lai R."/>
            <person name="Lang Y.S."/>
            <person name="Liang B."/>
            <person name="Liao S.G."/>
            <person name="Mu D."/>
            <person name="Ma Y.Y."/>
            <person name="Niu Y.Y."/>
            <person name="Sun X.Q."/>
            <person name="Xia J.Q."/>
            <person name="Xiao J."/>
            <person name="Xiong Z.Q."/>
            <person name="Xu L."/>
            <person name="Yang L."/>
            <person name="Zhang Y."/>
            <person name="Zhao W."/>
            <person name="Zhao X.D."/>
            <person name="Zheng Y.T."/>
            <person name="Zhou J.M."/>
            <person name="Zhu Y.B."/>
            <person name="Zhang G.J."/>
            <person name="Wang J."/>
            <person name="Yao Y.G."/>
        </authorList>
    </citation>
    <scope>NUCLEOTIDE SEQUENCE [LARGE SCALE GENOMIC DNA]</scope>
</reference>
<dbReference type="InParanoid" id="L9L5J7"/>
<evidence type="ECO:0000313" key="2">
    <source>
        <dbReference type="EMBL" id="ELW70440.1"/>
    </source>
</evidence>
<name>L9L5J7_TUPCH</name>
<protein>
    <submittedName>
        <fullName evidence="2">Uncharacterized protein</fullName>
    </submittedName>
</protein>